<evidence type="ECO:0000256" key="2">
    <source>
        <dbReference type="ARBA" id="ARBA00018346"/>
    </source>
</evidence>
<feature type="domain" description="Zn(2)-C6 fungal-type" evidence="11">
    <location>
        <begin position="33"/>
        <end position="65"/>
    </location>
</feature>
<dbReference type="PANTHER" id="PTHR31001">
    <property type="entry name" value="UNCHARACTERIZED TRANSCRIPTIONAL REGULATORY PROTEIN"/>
    <property type="match status" value="1"/>
</dbReference>
<keyword evidence="7" id="KW-0539">Nucleus</keyword>
<dbReference type="HOGENOM" id="CLU_013296_1_1_1"/>
<feature type="region of interest" description="Disordered" evidence="10">
    <location>
        <begin position="677"/>
        <end position="709"/>
    </location>
</feature>
<evidence type="ECO:0000256" key="1">
    <source>
        <dbReference type="ARBA" id="ARBA00004123"/>
    </source>
</evidence>
<dbReference type="GO" id="GO:0005634">
    <property type="term" value="C:nucleus"/>
    <property type="evidence" value="ECO:0007669"/>
    <property type="project" value="UniProtKB-SubCell"/>
</dbReference>
<sequence>MAEQMEASPAVPTNAADRTSRVNMFRKNGKPTSCEPCRISKVRCDHVMPICQRCVKKGISDKCYYHEAPLTRVKDRNRVTKPQASSVVRASVSGRRISDVENILVKYPASSEEKADGGTTIQNAYLGSTSFLSVFQDTPSGFSSCSVLSPQVDLGQWGYDAAYTEINLARLLSAFELYEKLIISFYERCNLTIIPMQLIIAPIRTTRAYFDAGGWLQKSRQRELYAKITQNTARPLQVTGTPSLEGFCSLFSGENIRWEFVGVIFSLAGLSAISDHLLTATPYPPEDEVPNREAFAKEMAAACNSCSQLCKRYDNCNDIMVWLQYTYAVLSSDVLGETSHHVYAVLGDLVTDIYGMGLHRHKNPDSDVPFFLSEVRKRLVAATYRTDKNIATFLGRPPRLPYHYCDASLPLDIDDDELFLQGDELDRVLQKLTHDGWGSEGTSKGKIRPVTAIRMRYFSLIFREKVLRLSLGRKGANFSHDLQETYQECKRMLDGVPGWFHYRTNCWETLDSVTCIVSLVIYLECIHTMFQIERIRCREKQGSIRDLLDSSMQAVSAVIDFTKQGEKKGNKVWKDFAWVFLLYALPTAGVLAIELHRCTVTETPLSSSAPRSEVVRNLSMIVSWFECTDLPVNATHNTCVEVSKAINKLLDDTLNYQPGTCQRRIGAQQGVTELAVPSEIPQSTTSATPGEDADTAAKNTKPYDLGVPMLHPEPFGNDLTNGISIGTGESFLTWLDELGMDTSIPEFLL</sequence>
<organism evidence="12 13">
    <name type="scientific">Trichophyton soudanense CBS 452.61</name>
    <dbReference type="NCBI Taxonomy" id="1215331"/>
    <lineage>
        <taxon>Eukaryota</taxon>
        <taxon>Fungi</taxon>
        <taxon>Dikarya</taxon>
        <taxon>Ascomycota</taxon>
        <taxon>Pezizomycotina</taxon>
        <taxon>Eurotiomycetes</taxon>
        <taxon>Eurotiomycetidae</taxon>
        <taxon>Onygenales</taxon>
        <taxon>Arthrodermataceae</taxon>
        <taxon>Trichophyton</taxon>
    </lineage>
</organism>
<dbReference type="PROSITE" id="PS50048">
    <property type="entry name" value="ZN2_CY6_FUNGAL_2"/>
    <property type="match status" value="1"/>
</dbReference>
<reference evidence="12 13" key="1">
    <citation type="submission" date="2014-02" db="EMBL/GenBank/DDBJ databases">
        <title>The Genome Sequence of Trichophyton rubrum (morphotype soudanense) CBS 452.61.</title>
        <authorList>
            <consortium name="The Broad Institute Genomics Platform"/>
            <person name="Cuomo C.A."/>
            <person name="White T.C."/>
            <person name="Graser Y."/>
            <person name="Martinez-Rossi N."/>
            <person name="Heitman J."/>
            <person name="Young S.K."/>
            <person name="Zeng Q."/>
            <person name="Gargeya S."/>
            <person name="Abouelleil A."/>
            <person name="Alvarado L."/>
            <person name="Chapman S.B."/>
            <person name="Gainer-Dewar J."/>
            <person name="Goldberg J."/>
            <person name="Griggs A."/>
            <person name="Gujja S."/>
            <person name="Hansen M."/>
            <person name="Howarth C."/>
            <person name="Imamovic A."/>
            <person name="Larimer J."/>
            <person name="Martinez D."/>
            <person name="Murphy C."/>
            <person name="Pearson M.D."/>
            <person name="Persinoti G."/>
            <person name="Poon T."/>
            <person name="Priest M."/>
            <person name="Roberts A.D."/>
            <person name="Saif S."/>
            <person name="Shea T.D."/>
            <person name="Sykes S.N."/>
            <person name="Wortman J."/>
            <person name="Nusbaum C."/>
            <person name="Birren B."/>
        </authorList>
    </citation>
    <scope>NUCLEOTIDE SEQUENCE [LARGE SCALE GENOMIC DNA]</scope>
    <source>
        <strain evidence="12 13">CBS 452.61</strain>
    </source>
</reference>
<dbReference type="CDD" id="cd00067">
    <property type="entry name" value="GAL4"/>
    <property type="match status" value="1"/>
</dbReference>
<name>A0A022XTZ0_TRISD</name>
<dbReference type="GO" id="GO:0003677">
    <property type="term" value="F:DNA binding"/>
    <property type="evidence" value="ECO:0007669"/>
    <property type="project" value="UniProtKB-KW"/>
</dbReference>
<evidence type="ECO:0000256" key="4">
    <source>
        <dbReference type="ARBA" id="ARBA00023015"/>
    </source>
</evidence>
<dbReference type="InterPro" id="IPR036864">
    <property type="entry name" value="Zn2-C6_fun-type_DNA-bd_sf"/>
</dbReference>
<evidence type="ECO:0000256" key="10">
    <source>
        <dbReference type="SAM" id="MobiDB-lite"/>
    </source>
</evidence>
<accession>A0A022XTZ0</accession>
<protein>
    <recommendedName>
        <fullName evidence="2">C6 finger domain transcription factor nscR</fullName>
    </recommendedName>
    <alternativeName>
        <fullName evidence="8">Neosartiricin B biosynthesis protein R</fullName>
    </alternativeName>
</protein>
<dbReference type="CDD" id="cd12148">
    <property type="entry name" value="fungal_TF_MHR"/>
    <property type="match status" value="1"/>
</dbReference>
<keyword evidence="13" id="KW-1185">Reference proteome</keyword>
<dbReference type="Proteomes" id="UP000023623">
    <property type="component" value="Unassembled WGS sequence"/>
</dbReference>
<dbReference type="InterPro" id="IPR001138">
    <property type="entry name" value="Zn2Cys6_DnaBD"/>
</dbReference>
<feature type="region of interest" description="Disordered" evidence="10">
    <location>
        <begin position="1"/>
        <end position="32"/>
    </location>
</feature>
<dbReference type="SMART" id="SM00066">
    <property type="entry name" value="GAL4"/>
    <property type="match status" value="1"/>
</dbReference>
<dbReference type="GO" id="GO:0000981">
    <property type="term" value="F:DNA-binding transcription factor activity, RNA polymerase II-specific"/>
    <property type="evidence" value="ECO:0007669"/>
    <property type="project" value="InterPro"/>
</dbReference>
<dbReference type="GO" id="GO:0008270">
    <property type="term" value="F:zinc ion binding"/>
    <property type="evidence" value="ECO:0007669"/>
    <property type="project" value="InterPro"/>
</dbReference>
<evidence type="ECO:0000256" key="6">
    <source>
        <dbReference type="ARBA" id="ARBA00023163"/>
    </source>
</evidence>
<proteinExistence type="predicted"/>
<dbReference type="InterPro" id="IPR050613">
    <property type="entry name" value="Sec_Metabolite_Reg"/>
</dbReference>
<keyword evidence="4" id="KW-0805">Transcription regulation</keyword>
<dbReference type="EMBL" id="KK208852">
    <property type="protein sequence ID" value="EZF74014.1"/>
    <property type="molecule type" value="Genomic_DNA"/>
</dbReference>
<dbReference type="OrthoDB" id="4898680at2759"/>
<comment type="subcellular location">
    <subcellularLocation>
        <location evidence="1">Nucleus</location>
    </subcellularLocation>
</comment>
<comment type="function">
    <text evidence="9">Transcription factor that specifically regulates the neosartoricin B biosynthesis gene cluster.</text>
</comment>
<dbReference type="SMART" id="SM00906">
    <property type="entry name" value="Fungal_trans"/>
    <property type="match status" value="1"/>
</dbReference>
<dbReference type="Pfam" id="PF00172">
    <property type="entry name" value="Zn_clus"/>
    <property type="match status" value="1"/>
</dbReference>
<dbReference type="AlphaFoldDB" id="A0A022XTZ0"/>
<keyword evidence="5" id="KW-0238">DNA-binding</keyword>
<dbReference type="PROSITE" id="PS00463">
    <property type="entry name" value="ZN2_CY6_FUNGAL_1"/>
    <property type="match status" value="1"/>
</dbReference>
<keyword evidence="3" id="KW-0479">Metal-binding</keyword>
<dbReference type="Pfam" id="PF04082">
    <property type="entry name" value="Fungal_trans"/>
    <property type="match status" value="1"/>
</dbReference>
<evidence type="ECO:0000256" key="8">
    <source>
        <dbReference type="ARBA" id="ARBA00031692"/>
    </source>
</evidence>
<evidence type="ECO:0000256" key="3">
    <source>
        <dbReference type="ARBA" id="ARBA00022723"/>
    </source>
</evidence>
<keyword evidence="6" id="KW-0804">Transcription</keyword>
<dbReference type="Gene3D" id="4.10.240.10">
    <property type="entry name" value="Zn(2)-C6 fungal-type DNA-binding domain"/>
    <property type="match status" value="1"/>
</dbReference>
<evidence type="ECO:0000313" key="12">
    <source>
        <dbReference type="EMBL" id="EZF74014.1"/>
    </source>
</evidence>
<dbReference type="SUPFAM" id="SSF57701">
    <property type="entry name" value="Zn2/Cys6 DNA-binding domain"/>
    <property type="match status" value="1"/>
</dbReference>
<dbReference type="PANTHER" id="PTHR31001:SF40">
    <property type="entry name" value="ZN(II)2CYS6 TRANSCRIPTION FACTOR (EUROFUNG)"/>
    <property type="match status" value="1"/>
</dbReference>
<evidence type="ECO:0000313" key="13">
    <source>
        <dbReference type="Proteomes" id="UP000023623"/>
    </source>
</evidence>
<gene>
    <name evidence="12" type="ORF">H105_04142</name>
</gene>
<dbReference type="InterPro" id="IPR007219">
    <property type="entry name" value="XnlR_reg_dom"/>
</dbReference>
<evidence type="ECO:0000256" key="7">
    <source>
        <dbReference type="ARBA" id="ARBA00023242"/>
    </source>
</evidence>
<evidence type="ECO:0000256" key="5">
    <source>
        <dbReference type="ARBA" id="ARBA00023125"/>
    </source>
</evidence>
<evidence type="ECO:0000256" key="9">
    <source>
        <dbReference type="ARBA" id="ARBA00045154"/>
    </source>
</evidence>
<dbReference type="GO" id="GO:0006351">
    <property type="term" value="P:DNA-templated transcription"/>
    <property type="evidence" value="ECO:0007669"/>
    <property type="project" value="InterPro"/>
</dbReference>
<evidence type="ECO:0000259" key="11">
    <source>
        <dbReference type="PROSITE" id="PS50048"/>
    </source>
</evidence>